<evidence type="ECO:0000256" key="3">
    <source>
        <dbReference type="ARBA" id="ARBA00023015"/>
    </source>
</evidence>
<dbReference type="PROSITE" id="PS00676">
    <property type="entry name" value="SIGMA54_INTERACT_2"/>
    <property type="match status" value="1"/>
</dbReference>
<evidence type="ECO:0000259" key="7">
    <source>
        <dbReference type="PROSITE" id="PS50112"/>
    </source>
</evidence>
<dbReference type="SMART" id="SM00091">
    <property type="entry name" value="PAS"/>
    <property type="match status" value="1"/>
</dbReference>
<dbReference type="Gene3D" id="3.30.450.20">
    <property type="entry name" value="PAS domain"/>
    <property type="match status" value="1"/>
</dbReference>
<dbReference type="Gene3D" id="1.10.10.60">
    <property type="entry name" value="Homeodomain-like"/>
    <property type="match status" value="1"/>
</dbReference>
<dbReference type="PROSITE" id="PS50112">
    <property type="entry name" value="PAS"/>
    <property type="match status" value="1"/>
</dbReference>
<dbReference type="Pfam" id="PF00989">
    <property type="entry name" value="PAS"/>
    <property type="match status" value="1"/>
</dbReference>
<sequence length="536" mass="59724">MIKVSADQSILEAVRLLLQSTGRDIYYFDEETSLEHKVNREHLIALVASGFPAALSLKSMEAITPNLLSSTIDSSQTSLGFVMRWFISVFESLHDGVLIIDHNEIVRYINKSFERISGAVFSETVGRVLTEARPGAKLGSAVRTGKPLLGVRRKFGEIEYMTDMHPIIINGECIGGVTIARDITEIQQLQTKLSKYQVRYNDLLRQINKENTATYRFADICGNSPALHAVKRLAEKLANSNLPVLLRGESGTGKELFAHAVHLASARHEQAFVTVNCAAIPGPLLESELFGYSAGAFSGAKQSGKSGLITLAHNGTLFLDEIGDMDIELQAKMLRVLQTGEVQPLGSVNKMKVNVRVVAATNRNLEDMIRIGKFREDLFYRLNVSQVYIPPLRERVQDISVMAEHFLGQCIHPSFGKLELDAETLRTLERYPWPGNVRELENTIRFIANITDRTVITPDYLPQVFFQHRTLVQKEQTIKPDEAVSLKTMKHAAEKEMIVAALTSFGRSVQGKREAAKQLGISLTTLYARMSVLNIK</sequence>
<dbReference type="GO" id="GO:0005524">
    <property type="term" value="F:ATP binding"/>
    <property type="evidence" value="ECO:0007669"/>
    <property type="project" value="UniProtKB-KW"/>
</dbReference>
<dbReference type="PROSITE" id="PS00675">
    <property type="entry name" value="SIGMA54_INTERACT_1"/>
    <property type="match status" value="1"/>
</dbReference>
<dbReference type="InterPro" id="IPR025943">
    <property type="entry name" value="Sigma_54_int_dom_ATP-bd_2"/>
</dbReference>
<dbReference type="OrthoDB" id="9803970at2"/>
<dbReference type="InterPro" id="IPR013767">
    <property type="entry name" value="PAS_fold"/>
</dbReference>
<dbReference type="CDD" id="cd00009">
    <property type="entry name" value="AAA"/>
    <property type="match status" value="1"/>
</dbReference>
<dbReference type="GO" id="GO:0043565">
    <property type="term" value="F:sequence-specific DNA binding"/>
    <property type="evidence" value="ECO:0007669"/>
    <property type="project" value="InterPro"/>
</dbReference>
<keyword evidence="4" id="KW-0238">DNA-binding</keyword>
<dbReference type="SUPFAM" id="SSF52540">
    <property type="entry name" value="P-loop containing nucleoside triphosphate hydrolases"/>
    <property type="match status" value="1"/>
</dbReference>
<dbReference type="PROSITE" id="PS50045">
    <property type="entry name" value="SIGMA54_INTERACT_4"/>
    <property type="match status" value="1"/>
</dbReference>
<keyword evidence="3" id="KW-0805">Transcription regulation</keyword>
<dbReference type="Pfam" id="PF00158">
    <property type="entry name" value="Sigma54_activat"/>
    <property type="match status" value="1"/>
</dbReference>
<evidence type="ECO:0000313" key="8">
    <source>
        <dbReference type="EMBL" id="KYZ76870.1"/>
    </source>
</evidence>
<dbReference type="InterPro" id="IPR003593">
    <property type="entry name" value="AAA+_ATPase"/>
</dbReference>
<dbReference type="PANTHER" id="PTHR32071">
    <property type="entry name" value="TRANSCRIPTIONAL REGULATORY PROTEIN"/>
    <property type="match status" value="1"/>
</dbReference>
<protein>
    <recommendedName>
        <fullName evidence="10">Fis family transcriptional regulator</fullName>
    </recommendedName>
</protein>
<keyword evidence="9" id="KW-1185">Reference proteome</keyword>
<dbReference type="InterPro" id="IPR025944">
    <property type="entry name" value="Sigma_54_int_dom_CS"/>
</dbReference>
<comment type="caution">
    <text evidence="8">The sequence shown here is derived from an EMBL/GenBank/DDBJ whole genome shotgun (WGS) entry which is preliminary data.</text>
</comment>
<dbReference type="InterPro" id="IPR002078">
    <property type="entry name" value="Sigma_54_int"/>
</dbReference>
<keyword evidence="5" id="KW-0804">Transcription</keyword>
<dbReference type="FunFam" id="3.40.50.300:FF:000006">
    <property type="entry name" value="DNA-binding transcriptional regulator NtrC"/>
    <property type="match status" value="1"/>
</dbReference>
<dbReference type="RefSeq" id="WP_082816756.1">
    <property type="nucleotide sequence ID" value="NZ_LSGP01000016.1"/>
</dbReference>
<dbReference type="EMBL" id="LSGP01000016">
    <property type="protein sequence ID" value="KYZ76870.1"/>
    <property type="molecule type" value="Genomic_DNA"/>
</dbReference>
<dbReference type="InterPro" id="IPR009057">
    <property type="entry name" value="Homeodomain-like_sf"/>
</dbReference>
<dbReference type="InterPro" id="IPR035965">
    <property type="entry name" value="PAS-like_dom_sf"/>
</dbReference>
<evidence type="ECO:0000259" key="6">
    <source>
        <dbReference type="PROSITE" id="PS50045"/>
    </source>
</evidence>
<dbReference type="InterPro" id="IPR002197">
    <property type="entry name" value="HTH_Fis"/>
</dbReference>
<name>A0A154BSR6_ANASB</name>
<evidence type="ECO:0000313" key="9">
    <source>
        <dbReference type="Proteomes" id="UP000076268"/>
    </source>
</evidence>
<dbReference type="STRING" id="1794912.AXX12_18370"/>
<dbReference type="GO" id="GO:0006355">
    <property type="term" value="P:regulation of DNA-templated transcription"/>
    <property type="evidence" value="ECO:0007669"/>
    <property type="project" value="InterPro"/>
</dbReference>
<evidence type="ECO:0000256" key="1">
    <source>
        <dbReference type="ARBA" id="ARBA00022741"/>
    </source>
</evidence>
<dbReference type="SMART" id="SM00382">
    <property type="entry name" value="AAA"/>
    <property type="match status" value="1"/>
</dbReference>
<accession>A0A154BSR6</accession>
<keyword evidence="1" id="KW-0547">Nucleotide-binding</keyword>
<gene>
    <name evidence="8" type="ORF">AXX12_18370</name>
</gene>
<dbReference type="InterPro" id="IPR058031">
    <property type="entry name" value="AAA_lid_NorR"/>
</dbReference>
<dbReference type="Gene3D" id="1.10.8.60">
    <property type="match status" value="1"/>
</dbReference>
<dbReference type="PROSITE" id="PS00688">
    <property type="entry name" value="SIGMA54_INTERACT_3"/>
    <property type="match status" value="1"/>
</dbReference>
<dbReference type="Pfam" id="PF02954">
    <property type="entry name" value="HTH_8"/>
    <property type="match status" value="1"/>
</dbReference>
<dbReference type="Proteomes" id="UP000076268">
    <property type="component" value="Unassembled WGS sequence"/>
</dbReference>
<dbReference type="SUPFAM" id="SSF46689">
    <property type="entry name" value="Homeodomain-like"/>
    <property type="match status" value="1"/>
</dbReference>
<dbReference type="InterPro" id="IPR000014">
    <property type="entry name" value="PAS"/>
</dbReference>
<dbReference type="InterPro" id="IPR025662">
    <property type="entry name" value="Sigma_54_int_dom_ATP-bd_1"/>
</dbReference>
<dbReference type="AlphaFoldDB" id="A0A154BSR6"/>
<dbReference type="Pfam" id="PF25601">
    <property type="entry name" value="AAA_lid_14"/>
    <property type="match status" value="1"/>
</dbReference>
<dbReference type="InterPro" id="IPR027417">
    <property type="entry name" value="P-loop_NTPase"/>
</dbReference>
<keyword evidence="2" id="KW-0067">ATP-binding</keyword>
<evidence type="ECO:0000256" key="4">
    <source>
        <dbReference type="ARBA" id="ARBA00023125"/>
    </source>
</evidence>
<dbReference type="PANTHER" id="PTHR32071:SF57">
    <property type="entry name" value="C4-DICARBOXYLATE TRANSPORT TRANSCRIPTIONAL REGULATORY PROTEIN DCTD"/>
    <property type="match status" value="1"/>
</dbReference>
<evidence type="ECO:0000256" key="2">
    <source>
        <dbReference type="ARBA" id="ARBA00022840"/>
    </source>
</evidence>
<evidence type="ECO:0008006" key="10">
    <source>
        <dbReference type="Google" id="ProtNLM"/>
    </source>
</evidence>
<reference evidence="8 9" key="1">
    <citation type="submission" date="2016-02" db="EMBL/GenBank/DDBJ databases">
        <title>Anaerosporomusa subterraneum gen. nov., sp. nov., a spore-forming obligate anaerobe isolated from saprolite.</title>
        <authorList>
            <person name="Choi J.K."/>
            <person name="Shah M."/>
            <person name="Yee N."/>
        </authorList>
    </citation>
    <scope>NUCLEOTIDE SEQUENCE [LARGE SCALE GENOMIC DNA]</scope>
    <source>
        <strain evidence="8 9">RU4</strain>
    </source>
</reference>
<dbReference type="Gene3D" id="3.40.50.300">
    <property type="entry name" value="P-loop containing nucleotide triphosphate hydrolases"/>
    <property type="match status" value="1"/>
</dbReference>
<organism evidence="8 9">
    <name type="scientific">Anaerosporomusa subterranea</name>
    <dbReference type="NCBI Taxonomy" id="1794912"/>
    <lineage>
        <taxon>Bacteria</taxon>
        <taxon>Bacillati</taxon>
        <taxon>Bacillota</taxon>
        <taxon>Negativicutes</taxon>
        <taxon>Acetonemataceae</taxon>
        <taxon>Anaerosporomusa</taxon>
    </lineage>
</organism>
<feature type="domain" description="Sigma-54 factor interaction" evidence="6">
    <location>
        <begin position="220"/>
        <end position="449"/>
    </location>
</feature>
<evidence type="ECO:0000256" key="5">
    <source>
        <dbReference type="ARBA" id="ARBA00023163"/>
    </source>
</evidence>
<dbReference type="NCBIfam" id="TIGR00229">
    <property type="entry name" value="sensory_box"/>
    <property type="match status" value="1"/>
</dbReference>
<feature type="domain" description="PAS" evidence="7">
    <location>
        <begin position="82"/>
        <end position="127"/>
    </location>
</feature>
<proteinExistence type="predicted"/>
<dbReference type="SUPFAM" id="SSF55785">
    <property type="entry name" value="PYP-like sensor domain (PAS domain)"/>
    <property type="match status" value="1"/>
</dbReference>